<sequence>MYLGREKVQTIFQVKTRNGKSIREHSHLENDEEILLHPGIVLKVMGTSKQGDGIHVIHLHEVPLYEDQKMNVTSTSISNNQVDEYRNPQLEQIIQLSEPRGTLVIESMNLNDRDMEIVARLFIVENEYRGLNLRHNEITSVGAFILAQSLYNTKYIKELKLCGNRLLDEGAQCIARGLANKQLGLIGLYLNSVGMTDASCEYLVEAVRVNGRMRHLFLCDNKISDCGVQVLMKIPGFDQRGFIPSLGLSDNKLVTDASVDGICSAMFANRYFHGISIRNCSLSMAAIERLQLAAQQRGAFSLY</sequence>
<evidence type="ECO:0000313" key="3">
    <source>
        <dbReference type="EMBL" id="CAF3857150.1"/>
    </source>
</evidence>
<comment type="caution">
    <text evidence="2">The sequence shown here is derived from an EMBL/GenBank/DDBJ whole genome shotgun (WGS) entry which is preliminary data.</text>
</comment>
<evidence type="ECO:0000313" key="2">
    <source>
        <dbReference type="EMBL" id="CAF1388548.1"/>
    </source>
</evidence>
<dbReference type="PANTHER" id="PTHR24111:SF0">
    <property type="entry name" value="LEUCINE-RICH REPEAT-CONTAINING PROTEIN"/>
    <property type="match status" value="1"/>
</dbReference>
<dbReference type="Pfam" id="PF13516">
    <property type="entry name" value="LRR_6"/>
    <property type="match status" value="1"/>
</dbReference>
<dbReference type="SUPFAM" id="SSF52047">
    <property type="entry name" value="RNI-like"/>
    <property type="match status" value="1"/>
</dbReference>
<proteinExistence type="predicted"/>
<organism evidence="2 4">
    <name type="scientific">Adineta steineri</name>
    <dbReference type="NCBI Taxonomy" id="433720"/>
    <lineage>
        <taxon>Eukaryota</taxon>
        <taxon>Metazoa</taxon>
        <taxon>Spiralia</taxon>
        <taxon>Gnathifera</taxon>
        <taxon>Rotifera</taxon>
        <taxon>Eurotatoria</taxon>
        <taxon>Bdelloidea</taxon>
        <taxon>Adinetida</taxon>
        <taxon>Adinetidae</taxon>
        <taxon>Adineta</taxon>
    </lineage>
</organism>
<dbReference type="SUPFAM" id="SSF56399">
    <property type="entry name" value="ADP-ribosylation"/>
    <property type="match status" value="1"/>
</dbReference>
<dbReference type="PANTHER" id="PTHR24111">
    <property type="entry name" value="LEUCINE-RICH REPEAT-CONTAINING PROTEIN 34"/>
    <property type="match status" value="1"/>
</dbReference>
<protein>
    <submittedName>
        <fullName evidence="2">Uncharacterized protein</fullName>
    </submittedName>
</protein>
<name>A0A815JZV9_9BILA</name>
<dbReference type="InterPro" id="IPR032675">
    <property type="entry name" value="LRR_dom_sf"/>
</dbReference>
<dbReference type="EMBL" id="CAJOAY010001547">
    <property type="protein sequence ID" value="CAF3857150.1"/>
    <property type="molecule type" value="Genomic_DNA"/>
</dbReference>
<dbReference type="Proteomes" id="UP000663891">
    <property type="component" value="Unassembled WGS sequence"/>
</dbReference>
<gene>
    <name evidence="3" type="ORF">OKA104_LOCUS21830</name>
    <name evidence="2" type="ORF">VCS650_LOCUS35814</name>
</gene>
<dbReference type="InterPro" id="IPR001611">
    <property type="entry name" value="Leu-rich_rpt"/>
</dbReference>
<dbReference type="EMBL" id="CAJNON010000833">
    <property type="protein sequence ID" value="CAF1388548.1"/>
    <property type="molecule type" value="Genomic_DNA"/>
</dbReference>
<dbReference type="OrthoDB" id="120976at2759"/>
<dbReference type="AlphaFoldDB" id="A0A815JZV9"/>
<evidence type="ECO:0000256" key="1">
    <source>
        <dbReference type="ARBA" id="ARBA00022737"/>
    </source>
</evidence>
<dbReference type="Gene3D" id="3.80.10.10">
    <property type="entry name" value="Ribonuclease Inhibitor"/>
    <property type="match status" value="1"/>
</dbReference>
<dbReference type="InterPro" id="IPR052201">
    <property type="entry name" value="LRR-containing_regulator"/>
</dbReference>
<reference evidence="2" key="1">
    <citation type="submission" date="2021-02" db="EMBL/GenBank/DDBJ databases">
        <authorList>
            <person name="Nowell W R."/>
        </authorList>
    </citation>
    <scope>NUCLEOTIDE SEQUENCE</scope>
</reference>
<dbReference type="Proteomes" id="UP000663881">
    <property type="component" value="Unassembled WGS sequence"/>
</dbReference>
<evidence type="ECO:0000313" key="4">
    <source>
        <dbReference type="Proteomes" id="UP000663891"/>
    </source>
</evidence>
<dbReference type="Gene3D" id="3.90.176.10">
    <property type="entry name" value="Toxin ADP-ribosyltransferase, Chain A, domain 1"/>
    <property type="match status" value="1"/>
</dbReference>
<accession>A0A815JZV9</accession>
<keyword evidence="1" id="KW-0677">Repeat</keyword>